<dbReference type="Gene3D" id="3.40.50.300">
    <property type="entry name" value="P-loop containing nucleotide triphosphate hydrolases"/>
    <property type="match status" value="1"/>
</dbReference>
<dbReference type="InterPro" id="IPR057342">
    <property type="entry name" value="DEXDc_RapA"/>
</dbReference>
<dbReference type="Pfam" id="PF13020">
    <property type="entry name" value="NOV_C"/>
    <property type="match status" value="1"/>
</dbReference>
<dbReference type="InterPro" id="IPR000330">
    <property type="entry name" value="SNF2_N"/>
</dbReference>
<dbReference type="AlphaFoldDB" id="A0A6I6EEZ1"/>
<dbReference type="KEGG" id="ttp:E6P07_07065"/>
<dbReference type="EMBL" id="CP039268">
    <property type="protein sequence ID" value="QGU32760.1"/>
    <property type="molecule type" value="Genomic_DNA"/>
</dbReference>
<evidence type="ECO:0000256" key="3">
    <source>
        <dbReference type="ARBA" id="ARBA00022806"/>
    </source>
</evidence>
<keyword evidence="1" id="KW-0547">Nucleotide-binding</keyword>
<keyword evidence="4" id="KW-0067">ATP-binding</keyword>
<dbReference type="InterPro" id="IPR038718">
    <property type="entry name" value="SNF2-like_sf"/>
</dbReference>
<dbReference type="SMART" id="SM00487">
    <property type="entry name" value="DEXDc"/>
    <property type="match status" value="1"/>
</dbReference>
<dbReference type="Proteomes" id="UP000426424">
    <property type="component" value="Chromosome"/>
</dbReference>
<accession>A0A6I6EEZ1</accession>
<protein>
    <submittedName>
        <fullName evidence="8">DUF3883 domain-containing protein</fullName>
    </submittedName>
</protein>
<feature type="domain" description="Helicase C-terminal" evidence="7">
    <location>
        <begin position="510"/>
        <end position="673"/>
    </location>
</feature>
<dbReference type="GO" id="GO:0004386">
    <property type="term" value="F:helicase activity"/>
    <property type="evidence" value="ECO:0007669"/>
    <property type="project" value="UniProtKB-KW"/>
</dbReference>
<feature type="coiled-coil region" evidence="5">
    <location>
        <begin position="1000"/>
        <end position="1031"/>
    </location>
</feature>
<evidence type="ECO:0000259" key="7">
    <source>
        <dbReference type="PROSITE" id="PS51194"/>
    </source>
</evidence>
<dbReference type="InterPro" id="IPR027417">
    <property type="entry name" value="P-loop_NTPase"/>
</dbReference>
<evidence type="ECO:0000256" key="4">
    <source>
        <dbReference type="ARBA" id="ARBA00022840"/>
    </source>
</evidence>
<dbReference type="RefSeq" id="WP_153974956.1">
    <property type="nucleotide sequence ID" value="NZ_CP039268.1"/>
</dbReference>
<name>A0A6I6EEZ1_THETI</name>
<dbReference type="PANTHER" id="PTHR45766:SF6">
    <property type="entry name" value="SWI_SNF-RELATED MATRIX-ASSOCIATED ACTIN-DEPENDENT REGULATOR OF CHROMATIN SUBFAMILY A-LIKE PROTEIN 1"/>
    <property type="match status" value="1"/>
</dbReference>
<proteinExistence type="predicted"/>
<gene>
    <name evidence="8" type="ORF">E6P07_07065</name>
</gene>
<dbReference type="InterPro" id="IPR024975">
    <property type="entry name" value="NOV_C"/>
</dbReference>
<evidence type="ECO:0000259" key="6">
    <source>
        <dbReference type="PROSITE" id="PS51192"/>
    </source>
</evidence>
<feature type="coiled-coil region" evidence="5">
    <location>
        <begin position="384"/>
        <end position="411"/>
    </location>
</feature>
<dbReference type="CDD" id="cd18793">
    <property type="entry name" value="SF2_C_SNF"/>
    <property type="match status" value="1"/>
</dbReference>
<dbReference type="Gene3D" id="3.40.50.10810">
    <property type="entry name" value="Tandem AAA-ATPase domain"/>
    <property type="match status" value="1"/>
</dbReference>
<dbReference type="SUPFAM" id="SSF52540">
    <property type="entry name" value="P-loop containing nucleoside triphosphate hydrolases"/>
    <property type="match status" value="2"/>
</dbReference>
<evidence type="ECO:0000313" key="8">
    <source>
        <dbReference type="EMBL" id="QGU32760.1"/>
    </source>
</evidence>
<dbReference type="PANTHER" id="PTHR45766">
    <property type="entry name" value="DNA ANNEALING HELICASE AND ENDONUCLEASE ZRANB3 FAMILY MEMBER"/>
    <property type="match status" value="1"/>
</dbReference>
<keyword evidence="3" id="KW-0347">Helicase</keyword>
<dbReference type="InterPro" id="IPR049730">
    <property type="entry name" value="SNF2/RAD54-like_C"/>
</dbReference>
<dbReference type="OrthoDB" id="9772064at2"/>
<reference evidence="8 9" key="1">
    <citation type="submission" date="2019-12" db="EMBL/GenBank/DDBJ databases">
        <title>The complete genome of the thermophilic, anoxygenic phototrophic gammaproteobacterium Thermochromatium tepidum.</title>
        <authorList>
            <person name="Sattley W.M."/>
            <person name="Swingley W.D."/>
            <person name="Burchell B.M."/>
            <person name="Gurbani S.A."/>
            <person name="Kujawa C.M."/>
            <person name="Nuccio D.A."/>
            <person name="Schladweiler J."/>
            <person name="Shaffer K.N."/>
            <person name="Stokes L.M."/>
            <person name="Touchman J.W."/>
            <person name="Blankenship R.E."/>
            <person name="Madigan M.T."/>
        </authorList>
    </citation>
    <scope>NUCLEOTIDE SEQUENCE [LARGE SCALE GENOMIC DNA]</scope>
    <source>
        <strain evidence="8 9">ATCC 43061</strain>
    </source>
</reference>
<dbReference type="Pfam" id="PF00176">
    <property type="entry name" value="SNF2-rel_dom"/>
    <property type="match status" value="1"/>
</dbReference>
<keyword evidence="2" id="KW-0378">Hydrolase</keyword>
<dbReference type="InterPro" id="IPR001650">
    <property type="entry name" value="Helicase_C-like"/>
</dbReference>
<dbReference type="InterPro" id="IPR014001">
    <property type="entry name" value="Helicase_ATP-bd"/>
</dbReference>
<dbReference type="Pfam" id="PF00271">
    <property type="entry name" value="Helicase_C"/>
    <property type="match status" value="1"/>
</dbReference>
<dbReference type="GO" id="GO:0005524">
    <property type="term" value="F:ATP binding"/>
    <property type="evidence" value="ECO:0007669"/>
    <property type="project" value="UniProtKB-KW"/>
</dbReference>
<dbReference type="CDD" id="cd18011">
    <property type="entry name" value="DEXDc_RapA"/>
    <property type="match status" value="1"/>
</dbReference>
<dbReference type="SMART" id="SM00490">
    <property type="entry name" value="HELICc"/>
    <property type="match status" value="1"/>
</dbReference>
<sequence>MMKLERLQPHTIVRGIVPDALVTVVSVQWFGSEALELTYKTADGRVANQLVYRDSEPSLELVEQGRPWSFDGDGALFRLVSEAQRIRLAHLFDPVLAVHTSIVEPLPHQITAVYEAMLPRQPLRFLLADDPGAGKTIMAGLLIKELVARGDLQRCLIVCPGSLAEQWQDELYRRFHLPFEILTNDKLEAARTGNWFMETNLVIARLDKLARDEDVQRKLQAPECRWDLVVCDEAHKMSAAYFGGEIKYTKRYRLGQLLGGLTRHLLLMTATPHNGKEADFQLFMALLDGDRFEGKYRDGVHSADVSDLMRRMVKEDLRKSDGTPLFPPRLAYTVPYRLSPQEAALYTAVTEYVRNEFNRAEALENDKRAGTVGFALTILQRRLASSSEAIYQSLRRRRERLESRLGELEILQRAGQASPTLPAVAELSAEDIDDLEDAPDNEVEAFEKEILDQATAARTIPELRIEIDMLRTLEAQALAVRRSGSDTKWTELASLLGEIFTPAALASGLRAEEPAAPYGSDPIPPPKPSPHQKLVIFTEHRDTLHYLQDRISRFLGREEAVVVIHGGTGREERLKAQESFQHDPQVKVLLATDAAGEGINLQRAHLMVNYDLPWNPNRLEQRFGRIHRIGQTEICYLWNLVAEDTREGDVYRRLLEKLDEARRALGGRVFDVLGKLQFEGRPLRELMIEAIRHGERPEVKAYLTTVLDTALDKTHLQSLLDERQLVHDSMDASRVQRIREDMERAEARRLQPHYIESFFLEAFKQLGGSSKQREPRRYEITHVPALVRNRDRLIGAGDPVLARYERIVFEKDLIAPPGQPLAAFVCPGHPLLDAVLDLTLERQRDLMKRGTVLVDERDSGTSPRVLFFLEHAIQDASLTAAGERRTISRRMLYVEMDADGRMRRLNYAPYLDYRPLAASEPDAATLLARPEMAWITRELEARAQSHAIASVVPEHVREVRERRLAWIEKTRTAVKDRLTKEIAYWDHRAEALRLQEQAGKAGARLNSQEARRRADELQSRLERRLAELDREAQVSALPPVVVGGVVVVPMGLLAKAAGRAAPARAVPTDTQAAAARARAIVMDVERRLGFEPVDREFDKLGYDIESRVPGTGRLRFIEVKGRVSGAPTITVTRNEILYSLNKPEDFILAIVEFLDDKNHKVHYVRQPFNREPDFGVTSVNYDFAELLARAEAPR</sequence>
<dbReference type="PROSITE" id="PS51194">
    <property type="entry name" value="HELICASE_CTER"/>
    <property type="match status" value="1"/>
</dbReference>
<dbReference type="GO" id="GO:0016787">
    <property type="term" value="F:hydrolase activity"/>
    <property type="evidence" value="ECO:0007669"/>
    <property type="project" value="UniProtKB-KW"/>
</dbReference>
<evidence type="ECO:0000256" key="1">
    <source>
        <dbReference type="ARBA" id="ARBA00022741"/>
    </source>
</evidence>
<evidence type="ECO:0000256" key="5">
    <source>
        <dbReference type="SAM" id="Coils"/>
    </source>
</evidence>
<feature type="domain" description="Helicase ATP-binding" evidence="6">
    <location>
        <begin position="116"/>
        <end position="290"/>
    </location>
</feature>
<dbReference type="PROSITE" id="PS51192">
    <property type="entry name" value="HELICASE_ATP_BIND_1"/>
    <property type="match status" value="1"/>
</dbReference>
<keyword evidence="5" id="KW-0175">Coiled coil</keyword>
<evidence type="ECO:0000256" key="2">
    <source>
        <dbReference type="ARBA" id="ARBA00022801"/>
    </source>
</evidence>
<organism evidence="8 9">
    <name type="scientific">Thermochromatium tepidum ATCC 43061</name>
    <dbReference type="NCBI Taxonomy" id="316276"/>
    <lineage>
        <taxon>Bacteria</taxon>
        <taxon>Pseudomonadati</taxon>
        <taxon>Pseudomonadota</taxon>
        <taxon>Gammaproteobacteria</taxon>
        <taxon>Chromatiales</taxon>
        <taxon>Chromatiaceae</taxon>
        <taxon>Thermochromatium</taxon>
    </lineage>
</organism>
<evidence type="ECO:0000313" key="9">
    <source>
        <dbReference type="Proteomes" id="UP000426424"/>
    </source>
</evidence>
<keyword evidence="9" id="KW-1185">Reference proteome</keyword>